<reference evidence="1 2" key="1">
    <citation type="journal article" date="2008" name="Nat. Biotechnol.">
        <title>Genome sequencing and analysis of the filamentous fungus Penicillium chrysogenum.</title>
        <authorList>
            <person name="van den Berg M.A."/>
            <person name="Albang R."/>
            <person name="Albermann K."/>
            <person name="Badger J.H."/>
            <person name="Daran J.-M."/>
            <person name="Driessen A.J.M."/>
            <person name="Garcia-Estrada C."/>
            <person name="Fedorova N.D."/>
            <person name="Harris D.M."/>
            <person name="Heijne W.H.M."/>
            <person name="Joardar V.S."/>
            <person name="Kiel J.A.K.W."/>
            <person name="Kovalchuk A."/>
            <person name="Martin J.F."/>
            <person name="Nierman W.C."/>
            <person name="Nijland J.G."/>
            <person name="Pronk J.T."/>
            <person name="Roubos J.A."/>
            <person name="van der Klei I.J."/>
            <person name="van Peij N.N.M.E."/>
            <person name="Veenhuis M."/>
            <person name="von Doehren H."/>
            <person name="Wagner C."/>
            <person name="Wortman J.R."/>
            <person name="Bovenberg R.A.L."/>
        </authorList>
    </citation>
    <scope>NUCLEOTIDE SEQUENCE [LARGE SCALE GENOMIC DNA]</scope>
    <source>
        <strain evidence="2">ATCC 28089 / DSM 1075 / NRRL 1951 / Wisconsin 54-1255</strain>
    </source>
</reference>
<evidence type="ECO:0000313" key="1">
    <source>
        <dbReference type="EMBL" id="CAP93311.1"/>
    </source>
</evidence>
<proteinExistence type="predicted"/>
<dbReference type="OMA" id="MENCWEV"/>
<dbReference type="AlphaFoldDB" id="B6H9C6"/>
<dbReference type="OrthoDB" id="4270318at2759"/>
<dbReference type="Proteomes" id="UP000000724">
    <property type="component" value="Contig Pc00c16"/>
</dbReference>
<dbReference type="EMBL" id="AM920431">
    <property type="protein sequence ID" value="CAP93311.1"/>
    <property type="molecule type" value="Genomic_DNA"/>
</dbReference>
<accession>B6H9C6</accession>
<evidence type="ECO:0000313" key="2">
    <source>
        <dbReference type="Proteomes" id="UP000000724"/>
    </source>
</evidence>
<sequence length="174" mass="19587">MSTLTSIDFHIFTVVPMLSLQKLPIPLITRTLGVTVTPSLPEMNPSEGCQELEQHFNEAHKDFTATLKCIIHTLQHDGFTMENCWEVCDQLDLLDSLLGDMEELGPEMALETPNRPVLHGLPRSYFLECKFHFDCLGVQHGLDDVRGILADCFYDDCAEVACIGLESLLSRFPF</sequence>
<protein>
    <submittedName>
        <fullName evidence="1">Uncharacterized protein</fullName>
    </submittedName>
</protein>
<organism evidence="1 2">
    <name type="scientific">Penicillium rubens (strain ATCC 28089 / DSM 1075 / NRRL 1951 / Wisconsin 54-1255)</name>
    <name type="common">Penicillium chrysogenum</name>
    <dbReference type="NCBI Taxonomy" id="500485"/>
    <lineage>
        <taxon>Eukaryota</taxon>
        <taxon>Fungi</taxon>
        <taxon>Dikarya</taxon>
        <taxon>Ascomycota</taxon>
        <taxon>Pezizomycotina</taxon>
        <taxon>Eurotiomycetes</taxon>
        <taxon>Eurotiomycetidae</taxon>
        <taxon>Eurotiales</taxon>
        <taxon>Aspergillaceae</taxon>
        <taxon>Penicillium</taxon>
        <taxon>Penicillium chrysogenum species complex</taxon>
    </lineage>
</organism>
<name>B6H9C6_PENRW</name>
<dbReference type="InterPro" id="IPR046189">
    <property type="entry name" value="DUF6217"/>
</dbReference>
<gene>
    <name evidence="1" type="ORF">Pc16g06410</name>
    <name evidence="1" type="ORF">PCH_Pc16g06410</name>
</gene>
<keyword evidence="2" id="KW-1185">Reference proteome</keyword>
<dbReference type="Pfam" id="PF19724">
    <property type="entry name" value="DUF6217"/>
    <property type="match status" value="1"/>
</dbReference>
<dbReference type="VEuPathDB" id="FungiDB:PCH_Pc16g06410"/>
<dbReference type="HOGENOM" id="CLU_131647_0_0_1"/>